<dbReference type="EMBL" id="ACOU01000004">
    <property type="protein sequence ID" value="EKX72794.1"/>
    <property type="molecule type" value="Genomic_DNA"/>
</dbReference>
<dbReference type="AlphaFoldDB" id="L1LBZ6"/>
<feature type="compositionally biased region" description="Polar residues" evidence="1">
    <location>
        <begin position="429"/>
        <end position="440"/>
    </location>
</feature>
<evidence type="ECO:0000256" key="2">
    <source>
        <dbReference type="SAM" id="SignalP"/>
    </source>
</evidence>
<comment type="caution">
    <text evidence="3">The sequence shown here is derived from an EMBL/GenBank/DDBJ whole genome shotgun (WGS) entry which is preliminary data.</text>
</comment>
<organism evidence="3 4">
    <name type="scientific">Theileria equi strain WA</name>
    <dbReference type="NCBI Taxonomy" id="1537102"/>
    <lineage>
        <taxon>Eukaryota</taxon>
        <taxon>Sar</taxon>
        <taxon>Alveolata</taxon>
        <taxon>Apicomplexa</taxon>
        <taxon>Aconoidasida</taxon>
        <taxon>Piroplasmida</taxon>
        <taxon>Theileriidae</taxon>
        <taxon>Theileria</taxon>
    </lineage>
</organism>
<keyword evidence="2" id="KW-0732">Signal</keyword>
<feature type="compositionally biased region" description="Low complexity" evidence="1">
    <location>
        <begin position="591"/>
        <end position="603"/>
    </location>
</feature>
<accession>L1LBZ6</accession>
<dbReference type="Pfam" id="PF04385">
    <property type="entry name" value="FAINT"/>
    <property type="match status" value="1"/>
</dbReference>
<evidence type="ECO:0000256" key="1">
    <source>
        <dbReference type="SAM" id="MobiDB-lite"/>
    </source>
</evidence>
<feature type="compositionally biased region" description="Polar residues" evidence="1">
    <location>
        <begin position="333"/>
        <end position="371"/>
    </location>
</feature>
<feature type="compositionally biased region" description="Polar residues" evidence="1">
    <location>
        <begin position="579"/>
        <end position="590"/>
    </location>
</feature>
<feature type="compositionally biased region" description="Polar residues" evidence="1">
    <location>
        <begin position="513"/>
        <end position="526"/>
    </location>
</feature>
<protein>
    <recommendedName>
        <fullName evidence="5">Signal peptide containing protein</fullName>
    </recommendedName>
</protein>
<name>L1LBZ6_THEEQ</name>
<dbReference type="KEGG" id="beq:BEWA_013530"/>
<evidence type="ECO:0000313" key="3">
    <source>
        <dbReference type="EMBL" id="EKX72794.1"/>
    </source>
</evidence>
<reference evidence="3 4" key="1">
    <citation type="journal article" date="2012" name="BMC Genomics">
        <title>Comparative genomic analysis and phylogenetic position of Theileria equi.</title>
        <authorList>
            <person name="Kappmeyer L.S."/>
            <person name="Thiagarajan M."/>
            <person name="Herndon D.R."/>
            <person name="Ramsay J.D."/>
            <person name="Caler E."/>
            <person name="Djikeng A."/>
            <person name="Gillespie J.J."/>
            <person name="Lau A.O."/>
            <person name="Roalson E.H."/>
            <person name="Silva J.C."/>
            <person name="Silva M.G."/>
            <person name="Suarez C.E."/>
            <person name="Ueti M.W."/>
            <person name="Nene V.M."/>
            <person name="Mealey R.H."/>
            <person name="Knowles D.P."/>
            <person name="Brayton K.A."/>
        </authorList>
    </citation>
    <scope>NUCLEOTIDE SEQUENCE [LARGE SCALE GENOMIC DNA]</scope>
    <source>
        <strain evidence="3 4">WA</strain>
    </source>
</reference>
<feature type="compositionally biased region" description="Basic and acidic residues" evidence="1">
    <location>
        <begin position="304"/>
        <end position="321"/>
    </location>
</feature>
<feature type="region of interest" description="Disordered" evidence="1">
    <location>
        <begin position="287"/>
        <end position="637"/>
    </location>
</feature>
<keyword evidence="4" id="KW-1185">Reference proteome</keyword>
<dbReference type="GeneID" id="15804429"/>
<feature type="compositionally biased region" description="Polar residues" evidence="1">
    <location>
        <begin position="470"/>
        <end position="488"/>
    </location>
</feature>
<dbReference type="Proteomes" id="UP000031512">
    <property type="component" value="Unassembled WGS sequence"/>
</dbReference>
<feature type="chain" id="PRO_5003952501" description="Signal peptide containing protein" evidence="2">
    <location>
        <begin position="19"/>
        <end position="637"/>
    </location>
</feature>
<feature type="compositionally biased region" description="Polar residues" evidence="1">
    <location>
        <begin position="533"/>
        <end position="560"/>
    </location>
</feature>
<dbReference type="RefSeq" id="XP_004832246.1">
    <property type="nucleotide sequence ID" value="XM_004832189.1"/>
</dbReference>
<evidence type="ECO:0000313" key="4">
    <source>
        <dbReference type="Proteomes" id="UP000031512"/>
    </source>
</evidence>
<gene>
    <name evidence="3" type="ORF">BEWA_013530</name>
</gene>
<feature type="compositionally biased region" description="Basic and acidic residues" evidence="1">
    <location>
        <begin position="489"/>
        <end position="501"/>
    </location>
</feature>
<dbReference type="OrthoDB" id="362458at2759"/>
<feature type="signal peptide" evidence="2">
    <location>
        <begin position="1"/>
        <end position="18"/>
    </location>
</feature>
<evidence type="ECO:0008006" key="5">
    <source>
        <dbReference type="Google" id="ProtNLM"/>
    </source>
</evidence>
<proteinExistence type="predicted"/>
<feature type="compositionally biased region" description="Basic and acidic residues" evidence="1">
    <location>
        <begin position="392"/>
        <end position="405"/>
    </location>
</feature>
<sequence>MRILALLWTVYLVRLCYGGDDKVDGSLFDVEEAEHQSVPGDKTVEILPWAQLPRPSFEYYHDENHIKLVLPQEGVIVTKISESRSVWTGKTGEVLEYAKAYLNKDGKPGFVRVWKRDSSGVKCVNYTTGRVYGWSEFKGDISIKINPLKVPVERKGDFVIDLKKDEDTKKCRIFSVNFLGVPTRSYSPKPGYYATEVKDGDESLWKASEGTDERCLSCDVYTKDEERILSITKKKNDKTDDASFEFSDGEWKHITEDEFHRKFQAMVDGPSQEPEISEHEPLLAGEAEGADSTVTSNDSVNVGKVEDNESEHISEECKDPEISSVPDTEATEQESTYVGFSESGQSDLGAQSGQTNQQGSYDTQTSSQSLNIPEDQDPMTNNSEGNDIVDADSAKTTDDTVREASEGEVELEKEDDREYKEPISATEDVIQNSEPSTPSENAALEEPNSESSISSDKTPVDPSKLDENGAGSSESSTDGQSNEVSTDGFSDKAKEMMKGEQEIPDFTLKTAEDNNTTGVSDSTPSTQEDKEQSGVSDTQSNEGSVSEPQNGSTVESTNPFEPSKPDDELKGEEELPEASESTPGTMSNITNLLSSAKSSVSSSDKNEESNNTADGSNDSKNSSKRGAFMKFLLGSRN</sequence>
<dbReference type="InterPro" id="IPR007480">
    <property type="entry name" value="DUF529"/>
</dbReference>
<dbReference type="VEuPathDB" id="PiroplasmaDB:BEWA_013530"/>